<evidence type="ECO:0000313" key="3">
    <source>
        <dbReference type="Proteomes" id="UP000192917"/>
    </source>
</evidence>
<dbReference type="EMBL" id="FWZX01000038">
    <property type="protein sequence ID" value="SMF78587.1"/>
    <property type="molecule type" value="Genomic_DNA"/>
</dbReference>
<proteinExistence type="predicted"/>
<dbReference type="Proteomes" id="UP000192917">
    <property type="component" value="Unassembled WGS sequence"/>
</dbReference>
<keyword evidence="1" id="KW-0472">Membrane</keyword>
<evidence type="ECO:0008006" key="4">
    <source>
        <dbReference type="Google" id="ProtNLM"/>
    </source>
</evidence>
<reference evidence="2 3" key="1">
    <citation type="submission" date="2017-04" db="EMBL/GenBank/DDBJ databases">
        <authorList>
            <person name="Afonso C.L."/>
            <person name="Miller P.J."/>
            <person name="Scott M.A."/>
            <person name="Spackman E."/>
            <person name="Goraichik I."/>
            <person name="Dimitrov K.M."/>
            <person name="Suarez D.L."/>
            <person name="Swayne D.E."/>
        </authorList>
    </citation>
    <scope>NUCLEOTIDE SEQUENCE [LARGE SCALE GENOMIC DNA]</scope>
    <source>
        <strain evidence="2 3">USBA 355</strain>
    </source>
</reference>
<gene>
    <name evidence="2" type="ORF">SAMN05428998_13857</name>
</gene>
<dbReference type="AlphaFoldDB" id="A0A1Y6CPA8"/>
<sequence>MLKRGLLKLWLGASIVWLIAVAGLSWLGYHEAIFSTPAPQDAERLCAQVEPCRVAELHGFLLQALLSAAGVPAGLFLAGLLLVWAVDGPPWRR</sequence>
<keyword evidence="1" id="KW-1133">Transmembrane helix</keyword>
<feature type="transmembrane region" description="Helical" evidence="1">
    <location>
        <begin position="7"/>
        <end position="29"/>
    </location>
</feature>
<evidence type="ECO:0000256" key="1">
    <source>
        <dbReference type="SAM" id="Phobius"/>
    </source>
</evidence>
<protein>
    <recommendedName>
        <fullName evidence="4">Vitamin K epoxide reductase family protein</fullName>
    </recommendedName>
</protein>
<evidence type="ECO:0000313" key="2">
    <source>
        <dbReference type="EMBL" id="SMF78587.1"/>
    </source>
</evidence>
<dbReference type="RefSeq" id="WP_085126207.1">
    <property type="nucleotide sequence ID" value="NZ_FWZX01000038.1"/>
</dbReference>
<organism evidence="2 3">
    <name type="scientific">Tistlia consotensis USBA 355</name>
    <dbReference type="NCBI Taxonomy" id="560819"/>
    <lineage>
        <taxon>Bacteria</taxon>
        <taxon>Pseudomonadati</taxon>
        <taxon>Pseudomonadota</taxon>
        <taxon>Alphaproteobacteria</taxon>
        <taxon>Rhodospirillales</taxon>
        <taxon>Rhodovibrionaceae</taxon>
        <taxon>Tistlia</taxon>
    </lineage>
</organism>
<dbReference type="STRING" id="560819.SAMN05428998_13857"/>
<accession>A0A1Y6CPA8</accession>
<keyword evidence="3" id="KW-1185">Reference proteome</keyword>
<keyword evidence="1" id="KW-0812">Transmembrane</keyword>
<feature type="transmembrane region" description="Helical" evidence="1">
    <location>
        <begin position="60"/>
        <end position="86"/>
    </location>
</feature>
<name>A0A1Y6CPA8_9PROT</name>